<evidence type="ECO:0000313" key="2">
    <source>
        <dbReference type="EMBL" id="MBW0131699.1"/>
    </source>
</evidence>
<evidence type="ECO:0000313" key="3">
    <source>
        <dbReference type="Proteomes" id="UP000694300"/>
    </source>
</evidence>
<protein>
    <submittedName>
        <fullName evidence="2">Universal stress protein</fullName>
    </submittedName>
</protein>
<dbReference type="Pfam" id="PF00582">
    <property type="entry name" value="Usp"/>
    <property type="match status" value="1"/>
</dbReference>
<dbReference type="InterPro" id="IPR006016">
    <property type="entry name" value="UspA"/>
</dbReference>
<dbReference type="RefSeq" id="WP_218594813.1">
    <property type="nucleotide sequence ID" value="NZ_JADQDE010000330.1"/>
</dbReference>
<keyword evidence="3" id="KW-1185">Reference proteome</keyword>
<gene>
    <name evidence="2" type="ORF">I4I82_29075</name>
</gene>
<reference evidence="2 3" key="1">
    <citation type="submission" date="2020-11" db="EMBL/GenBank/DDBJ databases">
        <title>Pseudonocardia abyssalis sp. nov. and Pseudonocardia oceani sp. nov., description and phylogenomic analysis of two novel actinomycetes isolated from the deep Southern Ocean.</title>
        <authorList>
            <person name="Parra J."/>
        </authorList>
    </citation>
    <scope>NUCLEOTIDE SEQUENCE [LARGE SCALE GENOMIC DNA]</scope>
    <source>
        <strain evidence="3">KRD185</strain>
    </source>
</reference>
<comment type="caution">
    <text evidence="2">The sequence shown here is derived from an EMBL/GenBank/DDBJ whole genome shotgun (WGS) entry which is preliminary data.</text>
</comment>
<dbReference type="EMBL" id="JADQDF010000001">
    <property type="protein sequence ID" value="MBW0131699.1"/>
    <property type="molecule type" value="Genomic_DNA"/>
</dbReference>
<accession>A0ABS6UIM4</accession>
<feature type="domain" description="UspA" evidence="1">
    <location>
        <begin position="8"/>
        <end position="36"/>
    </location>
</feature>
<proteinExistence type="predicted"/>
<dbReference type="Proteomes" id="UP000694300">
    <property type="component" value="Unassembled WGS sequence"/>
</dbReference>
<evidence type="ECO:0000259" key="1">
    <source>
        <dbReference type="Pfam" id="PF00582"/>
    </source>
</evidence>
<sequence>MENEHHDRPVVVGVDGSAHALRAVRWAGAEAARAGGRD</sequence>
<organism evidence="2 3">
    <name type="scientific">Pseudonocardia oceani</name>
    <dbReference type="NCBI Taxonomy" id="2792013"/>
    <lineage>
        <taxon>Bacteria</taxon>
        <taxon>Bacillati</taxon>
        <taxon>Actinomycetota</taxon>
        <taxon>Actinomycetes</taxon>
        <taxon>Pseudonocardiales</taxon>
        <taxon>Pseudonocardiaceae</taxon>
        <taxon>Pseudonocardia</taxon>
    </lineage>
</organism>
<name>A0ABS6UIM4_9PSEU</name>